<proteinExistence type="predicted"/>
<feature type="domain" description="Tyr recombinase" evidence="2">
    <location>
        <begin position="1"/>
        <end position="80"/>
    </location>
</feature>
<evidence type="ECO:0000313" key="3">
    <source>
        <dbReference type="EMBL" id="PWK14256.1"/>
    </source>
</evidence>
<dbReference type="GO" id="GO:0015074">
    <property type="term" value="P:DNA integration"/>
    <property type="evidence" value="ECO:0007669"/>
    <property type="project" value="InterPro"/>
</dbReference>
<reference evidence="3 4" key="1">
    <citation type="submission" date="2018-05" db="EMBL/GenBank/DDBJ databases">
        <title>Genomic Encyclopedia of Type Strains, Phase IV (KMG-IV): sequencing the most valuable type-strain genomes for metagenomic binning, comparative biology and taxonomic classification.</title>
        <authorList>
            <person name="Goeker M."/>
        </authorList>
    </citation>
    <scope>NUCLEOTIDE SEQUENCE [LARGE SCALE GENOMIC DNA]</scope>
    <source>
        <strain evidence="3 4">DSM 18773</strain>
    </source>
</reference>
<organism evidence="3 4">
    <name type="scientific">Tumebacillus permanentifrigoris</name>
    <dbReference type="NCBI Taxonomy" id="378543"/>
    <lineage>
        <taxon>Bacteria</taxon>
        <taxon>Bacillati</taxon>
        <taxon>Bacillota</taxon>
        <taxon>Bacilli</taxon>
        <taxon>Bacillales</taxon>
        <taxon>Alicyclobacillaceae</taxon>
        <taxon>Tumebacillus</taxon>
    </lineage>
</organism>
<dbReference type="SUPFAM" id="SSF56349">
    <property type="entry name" value="DNA breaking-rejoining enzymes"/>
    <property type="match status" value="1"/>
</dbReference>
<sequence>MKLNHIDLRQGTVTVYSGKGGKFRVVPMNDELKKALKVWLMFRNESQKPAHKESQYMFVTERSGKMTVRALNYMLDVYLE</sequence>
<accession>A0A316DBI2</accession>
<keyword evidence="4" id="KW-1185">Reference proteome</keyword>
<dbReference type="PROSITE" id="PS51898">
    <property type="entry name" value="TYR_RECOMBINASE"/>
    <property type="match status" value="1"/>
</dbReference>
<evidence type="ECO:0000256" key="1">
    <source>
        <dbReference type="ARBA" id="ARBA00023172"/>
    </source>
</evidence>
<dbReference type="InterPro" id="IPR013762">
    <property type="entry name" value="Integrase-like_cat_sf"/>
</dbReference>
<dbReference type="Proteomes" id="UP000245634">
    <property type="component" value="Unassembled WGS sequence"/>
</dbReference>
<dbReference type="EMBL" id="QGGL01000005">
    <property type="protein sequence ID" value="PWK14256.1"/>
    <property type="molecule type" value="Genomic_DNA"/>
</dbReference>
<dbReference type="InterPro" id="IPR011010">
    <property type="entry name" value="DNA_brk_join_enz"/>
</dbReference>
<dbReference type="AlphaFoldDB" id="A0A316DBI2"/>
<dbReference type="GO" id="GO:0003677">
    <property type="term" value="F:DNA binding"/>
    <property type="evidence" value="ECO:0007669"/>
    <property type="project" value="InterPro"/>
</dbReference>
<evidence type="ECO:0000313" key="4">
    <source>
        <dbReference type="Proteomes" id="UP000245634"/>
    </source>
</evidence>
<dbReference type="Gene3D" id="1.10.443.10">
    <property type="entry name" value="Intergrase catalytic core"/>
    <property type="match status" value="1"/>
</dbReference>
<dbReference type="GO" id="GO:0006310">
    <property type="term" value="P:DNA recombination"/>
    <property type="evidence" value="ECO:0007669"/>
    <property type="project" value="UniProtKB-KW"/>
</dbReference>
<protein>
    <submittedName>
        <fullName evidence="3">Phage integrase family protein</fullName>
    </submittedName>
</protein>
<name>A0A316DBI2_9BACL</name>
<dbReference type="Pfam" id="PF00589">
    <property type="entry name" value="Phage_integrase"/>
    <property type="match status" value="1"/>
</dbReference>
<evidence type="ECO:0000259" key="2">
    <source>
        <dbReference type="PROSITE" id="PS51898"/>
    </source>
</evidence>
<dbReference type="InterPro" id="IPR002104">
    <property type="entry name" value="Integrase_catalytic"/>
</dbReference>
<comment type="caution">
    <text evidence="3">The sequence shown here is derived from an EMBL/GenBank/DDBJ whole genome shotgun (WGS) entry which is preliminary data.</text>
</comment>
<gene>
    <name evidence="3" type="ORF">C7459_1059</name>
</gene>
<keyword evidence="1" id="KW-0233">DNA recombination</keyword>